<reference evidence="1" key="1">
    <citation type="submission" date="2021-05" db="EMBL/GenBank/DDBJ databases">
        <authorList>
            <person name="Alioto T."/>
            <person name="Alioto T."/>
            <person name="Gomez Garrido J."/>
        </authorList>
    </citation>
    <scope>NUCLEOTIDE SEQUENCE</scope>
</reference>
<organism evidence="1">
    <name type="scientific">Cacopsylla melanoneura</name>
    <dbReference type="NCBI Taxonomy" id="428564"/>
    <lineage>
        <taxon>Eukaryota</taxon>
        <taxon>Metazoa</taxon>
        <taxon>Ecdysozoa</taxon>
        <taxon>Arthropoda</taxon>
        <taxon>Hexapoda</taxon>
        <taxon>Insecta</taxon>
        <taxon>Pterygota</taxon>
        <taxon>Neoptera</taxon>
        <taxon>Paraneoptera</taxon>
        <taxon>Hemiptera</taxon>
        <taxon>Sternorrhyncha</taxon>
        <taxon>Psylloidea</taxon>
        <taxon>Psyllidae</taxon>
        <taxon>Psyllinae</taxon>
        <taxon>Cacopsylla</taxon>
    </lineage>
</organism>
<proteinExistence type="predicted"/>
<dbReference type="AlphaFoldDB" id="A0A8D9EXD7"/>
<protein>
    <submittedName>
        <fullName evidence="1">Uncharacterized protein</fullName>
    </submittedName>
</protein>
<evidence type="ECO:0000313" key="1">
    <source>
        <dbReference type="EMBL" id="CAG6769888.1"/>
    </source>
</evidence>
<dbReference type="EMBL" id="HBUF01580115">
    <property type="protein sequence ID" value="CAG6769888.1"/>
    <property type="molecule type" value="Transcribed_RNA"/>
</dbReference>
<sequence length="103" mass="11557">MDSLGHSLANCQQNQCCQINSKQAHNSCSDIDISEDDEAILLCVNSPNNKILWCPFCLSAGAKRTIRSRVILRHRAKKSNKKGPILTFLGPTEIWVVQFLLNF</sequence>
<name>A0A8D9EXD7_9HEMI</name>
<dbReference type="EMBL" id="HBUF01580116">
    <property type="protein sequence ID" value="CAG6769889.1"/>
    <property type="molecule type" value="Transcribed_RNA"/>
</dbReference>
<accession>A0A8D9EXD7</accession>